<sequence>MFISVDEADKIAPVIEVLGVRKDAKKRKWSLSVYDGIPQTGEYSNYFHGASEIPGTKNAHFAYKACLRLGDIQSHSGTAYYIDAEVLHNGRYRKIAIGTNSFNKLMHGIANKTIPIVDYSELVVEIKFILEKYGRYVMAEIIEDESEWM</sequence>
<accession>A0A2H4YFU3</accession>
<name>A0A2H4YFU3_9CAUD</name>
<organism evidence="1 2">
    <name type="scientific">Aeromonas phage Ah1</name>
    <dbReference type="NCBI Taxonomy" id="2053701"/>
    <lineage>
        <taxon>Viruses</taxon>
        <taxon>Duplodnaviria</taxon>
        <taxon>Heunggongvirae</taxon>
        <taxon>Uroviricota</taxon>
        <taxon>Caudoviricetes</taxon>
        <taxon>Pantevenvirales</taxon>
        <taxon>Straboviridae</taxon>
        <taxon>Cinqassovirus</taxon>
        <taxon>Cinqassovirus ah1</taxon>
    </lineage>
</organism>
<protein>
    <submittedName>
        <fullName evidence="1">Uncharacterized protein</fullName>
    </submittedName>
</protein>
<dbReference type="Proteomes" id="UP000240934">
    <property type="component" value="Segment"/>
</dbReference>
<keyword evidence="2" id="KW-1185">Reference proteome</keyword>
<evidence type="ECO:0000313" key="2">
    <source>
        <dbReference type="Proteomes" id="UP000240934"/>
    </source>
</evidence>
<evidence type="ECO:0000313" key="1">
    <source>
        <dbReference type="EMBL" id="AUE22845.1"/>
    </source>
</evidence>
<proteinExistence type="predicted"/>
<gene>
    <name evidence="1" type="ORF">Ah1_00327</name>
</gene>
<dbReference type="EMBL" id="MG250483">
    <property type="protein sequence ID" value="AUE22845.1"/>
    <property type="molecule type" value="Genomic_DNA"/>
</dbReference>
<reference evidence="1 2" key="1">
    <citation type="submission" date="2017-10" db="EMBL/GenBank/DDBJ databases">
        <title>Antibacterial composition for extension of chilled fish shelf life and decreasing of risk of food-borne infections, bacteriophage strains for its preparation.</title>
        <authorList>
            <person name="Zulkarneev E.R."/>
            <person name="Aleshkin A.V."/>
            <person name="Rubalsky O.V."/>
            <person name="Kiseleva I.A."/>
            <person name="Rubalskii E.O."/>
            <person name="Lebedev S.N."/>
        </authorList>
    </citation>
    <scope>NUCLEOTIDE SEQUENCE [LARGE SCALE GENOMIC DNA]</scope>
</reference>